<proteinExistence type="predicted"/>
<comment type="caution">
    <text evidence="1">The sequence shown here is derived from an EMBL/GenBank/DDBJ whole genome shotgun (WGS) entry which is preliminary data.</text>
</comment>
<dbReference type="PROSITE" id="PS51257">
    <property type="entry name" value="PROKAR_LIPOPROTEIN"/>
    <property type="match status" value="1"/>
</dbReference>
<name>A0ABW7EZK2_9BURK</name>
<dbReference type="PANTHER" id="PTHR16128:SF5">
    <property type="entry name" value="FAD_NAD(P)-BINDING OXIDOREDUCTASE FAMILY PROTEIN"/>
    <property type="match status" value="1"/>
</dbReference>
<organism evidence="1 2">
    <name type="scientific">Pelomonas parva</name>
    <dbReference type="NCBI Taxonomy" id="3299032"/>
    <lineage>
        <taxon>Bacteria</taxon>
        <taxon>Pseudomonadati</taxon>
        <taxon>Pseudomonadota</taxon>
        <taxon>Betaproteobacteria</taxon>
        <taxon>Burkholderiales</taxon>
        <taxon>Sphaerotilaceae</taxon>
        <taxon>Roseateles</taxon>
    </lineage>
</organism>
<sequence>MALKELQRVAVIGAGIAGSACAHALAQAGHAVQVFDKARGPGGRLATRRMAWVDSAGEPCTTWLDHGALGMTAHVEPFGAFVDKGLQAGWLAEWRPVLAAGSLPLDGAAEFHVPVPDSPELCRRLLAGVATRWSCVIDNLQWTTSGWQVEAAGQRQGGPFDAVVLALPPAQAAPLLVTHRSDWARHASLAPMQPCWTLMGVAADDAVPAWELARPPAGPLAWVMRNDARPGRARAPGQAHWVAHARAGWSRQHLEQPPEWVLQQLQAALSDTLGRPVAWLHGTVHRWRYALPQARRTAPGESFWWDAAQGLGVCGDFLGGAGVEGAWLSAHSLSTAMLRWLGDAARAA</sequence>
<dbReference type="PANTHER" id="PTHR16128">
    <property type="entry name" value="FAD/NAD(P)-BINDING OXIDOREDUCTASE FAMILY PROTEIN"/>
    <property type="match status" value="1"/>
</dbReference>
<dbReference type="Pfam" id="PF13450">
    <property type="entry name" value="NAD_binding_8"/>
    <property type="match status" value="1"/>
</dbReference>
<dbReference type="Gene3D" id="3.50.50.60">
    <property type="entry name" value="FAD/NAD(P)-binding domain"/>
    <property type="match status" value="1"/>
</dbReference>
<evidence type="ECO:0000313" key="1">
    <source>
        <dbReference type="EMBL" id="MFG6428457.1"/>
    </source>
</evidence>
<keyword evidence="2" id="KW-1185">Reference proteome</keyword>
<gene>
    <name evidence="1" type="ORF">ACG00Y_00950</name>
</gene>
<dbReference type="RefSeq" id="WP_394475386.1">
    <property type="nucleotide sequence ID" value="NZ_JBIGHV010000001.1"/>
</dbReference>
<dbReference type="Gene3D" id="3.90.660.10">
    <property type="match status" value="1"/>
</dbReference>
<dbReference type="Proteomes" id="UP001606210">
    <property type="component" value="Unassembled WGS sequence"/>
</dbReference>
<evidence type="ECO:0000313" key="2">
    <source>
        <dbReference type="Proteomes" id="UP001606210"/>
    </source>
</evidence>
<dbReference type="PRINTS" id="PR00419">
    <property type="entry name" value="ADXRDTASE"/>
</dbReference>
<dbReference type="SUPFAM" id="SSF51905">
    <property type="entry name" value="FAD/NAD(P)-binding domain"/>
    <property type="match status" value="1"/>
</dbReference>
<dbReference type="EMBL" id="JBIGHV010000001">
    <property type="protein sequence ID" value="MFG6428457.1"/>
    <property type="molecule type" value="Genomic_DNA"/>
</dbReference>
<accession>A0ABW7EZK2</accession>
<protein>
    <submittedName>
        <fullName evidence="1">NAD(P)/FAD-dependent oxidoreductase</fullName>
    </submittedName>
</protein>
<reference evidence="1 2" key="1">
    <citation type="submission" date="2024-08" db="EMBL/GenBank/DDBJ databases">
        <authorList>
            <person name="Lu H."/>
        </authorList>
    </citation>
    <scope>NUCLEOTIDE SEQUENCE [LARGE SCALE GENOMIC DNA]</scope>
    <source>
        <strain evidence="1 2">LYH14W</strain>
    </source>
</reference>
<dbReference type="InterPro" id="IPR036188">
    <property type="entry name" value="FAD/NAD-bd_sf"/>
</dbReference>